<evidence type="ECO:0000256" key="10">
    <source>
        <dbReference type="ARBA" id="ARBA00022805"/>
    </source>
</evidence>
<organism evidence="14">
    <name type="scientific">Fagus sylvatica</name>
    <name type="common">Beechnut</name>
    <dbReference type="NCBI Taxonomy" id="28930"/>
    <lineage>
        <taxon>Eukaryota</taxon>
        <taxon>Viridiplantae</taxon>
        <taxon>Streptophyta</taxon>
        <taxon>Embryophyta</taxon>
        <taxon>Tracheophyta</taxon>
        <taxon>Spermatophyta</taxon>
        <taxon>Magnoliopsida</taxon>
        <taxon>eudicotyledons</taxon>
        <taxon>Gunneridae</taxon>
        <taxon>Pentapetalae</taxon>
        <taxon>rosids</taxon>
        <taxon>fabids</taxon>
        <taxon>Fagales</taxon>
        <taxon>Fagaceae</taxon>
        <taxon>Fagus</taxon>
    </lineage>
</organism>
<evidence type="ECO:0000256" key="1">
    <source>
        <dbReference type="ARBA" id="ARBA00002327"/>
    </source>
</evidence>
<accession>A0A2N9J8Q7</accession>
<evidence type="ECO:0000256" key="13">
    <source>
        <dbReference type="ARBA" id="ARBA00023136"/>
    </source>
</evidence>
<comment type="function">
    <text evidence="1">High-conductance voltage-dependent solute channel with a slight selectivity for cations transporting triosephosphates, dicarboxylic acids, ATP, inorganic phosphate (Pi), sugars, and positively or negatively charged amino acids.</text>
</comment>
<dbReference type="InterPro" id="IPR034626">
    <property type="entry name" value="OEP24"/>
</dbReference>
<evidence type="ECO:0000256" key="9">
    <source>
        <dbReference type="ARBA" id="ARBA00022692"/>
    </source>
</evidence>
<dbReference type="EMBL" id="OIVN01006465">
    <property type="protein sequence ID" value="SPD33652.1"/>
    <property type="molecule type" value="Genomic_DNA"/>
</dbReference>
<evidence type="ECO:0000313" key="14">
    <source>
        <dbReference type="EMBL" id="SPD33652.1"/>
    </source>
</evidence>
<comment type="subunit">
    <text evidence="4">Homooligomers form large rather nonselective pores in plastidial outer membranes.</text>
</comment>
<reference evidence="14" key="1">
    <citation type="submission" date="2018-02" db="EMBL/GenBank/DDBJ databases">
        <authorList>
            <person name="Cohen D.B."/>
            <person name="Kent A.D."/>
        </authorList>
    </citation>
    <scope>NUCLEOTIDE SEQUENCE</scope>
</reference>
<evidence type="ECO:0000256" key="4">
    <source>
        <dbReference type="ARBA" id="ARBA00011593"/>
    </source>
</evidence>
<evidence type="ECO:0000256" key="5">
    <source>
        <dbReference type="ARBA" id="ARBA00022448"/>
    </source>
</evidence>
<keyword evidence="7" id="KW-0150">Chloroplast</keyword>
<keyword evidence="10" id="KW-1002">Plastid outer membrane</keyword>
<dbReference type="GO" id="GO:0034765">
    <property type="term" value="P:regulation of monoatomic ion transmembrane transport"/>
    <property type="evidence" value="ECO:0007669"/>
    <property type="project" value="InterPro"/>
</dbReference>
<evidence type="ECO:0000256" key="2">
    <source>
        <dbReference type="ARBA" id="ARBA00004396"/>
    </source>
</evidence>
<dbReference type="GO" id="GO:0022843">
    <property type="term" value="F:voltage-gated monoatomic cation channel activity"/>
    <property type="evidence" value="ECO:0007669"/>
    <property type="project" value="InterPro"/>
</dbReference>
<keyword evidence="12" id="KW-0626">Porin</keyword>
<dbReference type="GO" id="GO:0015288">
    <property type="term" value="F:porin activity"/>
    <property type="evidence" value="ECO:0007669"/>
    <property type="project" value="UniProtKB-KW"/>
</dbReference>
<keyword evidence="8" id="KW-0934">Plastid</keyword>
<gene>
    <name evidence="14" type="ORF">FSB_LOCUS61534</name>
</gene>
<keyword evidence="5" id="KW-0813">Transport</keyword>
<dbReference type="PANTHER" id="PTHR35284">
    <property type="entry name" value="OUTER ENVELOPE PORE PROTEIN 24A, CHLOROPLASTIC-RELATED"/>
    <property type="match status" value="1"/>
</dbReference>
<dbReference type="GO" id="GO:0009707">
    <property type="term" value="C:chloroplast outer membrane"/>
    <property type="evidence" value="ECO:0007669"/>
    <property type="project" value="UniProtKB-SubCell"/>
</dbReference>
<comment type="subcellular location">
    <subcellularLocation>
        <location evidence="2">Plastid</location>
        <location evidence="2">Chloroplast outer membrane</location>
        <topology evidence="2">Multi-pass membrane protein</topology>
    </subcellularLocation>
    <subcellularLocation>
        <location evidence="3">Plastid</location>
        <location evidence="3">Etioplast membrane</location>
        <topology evidence="3">Multi-pass membrane protein</topology>
    </subcellularLocation>
</comment>
<keyword evidence="11" id="KW-0406">Ion transport</keyword>
<dbReference type="GO" id="GO:0046930">
    <property type="term" value="C:pore complex"/>
    <property type="evidence" value="ECO:0007669"/>
    <property type="project" value="UniProtKB-KW"/>
</dbReference>
<sequence length="189" mass="21323">MMLKSVSLRRNYETENRGFCSTLTVNAGDIHLQASLTDDTSFTLPTLETLSVEKPGSFAIDYDLPNKDVRFQFTKKVNVLEKPLNLTYTHTKSENKTALNGTLELNSAHKLSADYAFDFGNCKLKYSYANGGMTLEPSYDFEKKSLDLTMSQRIDGDFIGASYKMSSKVLGLEWSTNCKFNQNLRYKTA</sequence>
<protein>
    <submittedName>
        <fullName evidence="14">Uncharacterized protein</fullName>
    </submittedName>
</protein>
<keyword evidence="6" id="KW-1134">Transmembrane beta strand</keyword>
<keyword evidence="13" id="KW-0472">Membrane</keyword>
<dbReference type="AlphaFoldDB" id="A0A2N9J8Q7"/>
<dbReference type="PANTHER" id="PTHR35284:SF1">
    <property type="entry name" value="OUTER ENVELOPE PORE PROTEIN 24A, CHLOROPLASTIC-RELATED"/>
    <property type="match status" value="1"/>
</dbReference>
<dbReference type="GO" id="GO:0034426">
    <property type="term" value="C:etioplast membrane"/>
    <property type="evidence" value="ECO:0007669"/>
    <property type="project" value="UniProtKB-SubCell"/>
</dbReference>
<evidence type="ECO:0000256" key="8">
    <source>
        <dbReference type="ARBA" id="ARBA00022640"/>
    </source>
</evidence>
<name>A0A2N9J8Q7_FAGSY</name>
<evidence type="ECO:0000256" key="6">
    <source>
        <dbReference type="ARBA" id="ARBA00022452"/>
    </source>
</evidence>
<proteinExistence type="predicted"/>
<keyword evidence="9" id="KW-0812">Transmembrane</keyword>
<evidence type="ECO:0000256" key="7">
    <source>
        <dbReference type="ARBA" id="ARBA00022528"/>
    </source>
</evidence>
<evidence type="ECO:0000256" key="3">
    <source>
        <dbReference type="ARBA" id="ARBA00004441"/>
    </source>
</evidence>
<evidence type="ECO:0000256" key="11">
    <source>
        <dbReference type="ARBA" id="ARBA00023065"/>
    </source>
</evidence>
<evidence type="ECO:0000256" key="12">
    <source>
        <dbReference type="ARBA" id="ARBA00023114"/>
    </source>
</evidence>